<dbReference type="EMBL" id="JBHULZ010000023">
    <property type="protein sequence ID" value="MFD2697086.1"/>
    <property type="molecule type" value="Genomic_DNA"/>
</dbReference>
<feature type="transmembrane region" description="Helical" evidence="1">
    <location>
        <begin position="38"/>
        <end position="58"/>
    </location>
</feature>
<evidence type="ECO:0000256" key="1">
    <source>
        <dbReference type="SAM" id="Phobius"/>
    </source>
</evidence>
<dbReference type="Proteomes" id="UP001597357">
    <property type="component" value="Unassembled WGS sequence"/>
</dbReference>
<comment type="caution">
    <text evidence="2">The sequence shown here is derived from an EMBL/GenBank/DDBJ whole genome shotgun (WGS) entry which is preliminary data.</text>
</comment>
<protein>
    <submittedName>
        <fullName evidence="2">Uncharacterized protein</fullName>
    </submittedName>
</protein>
<sequence length="159" mass="19199">MRFNNLKLTQYVPVIYFLMLVSYLAICILYFSLNNFSFTDWFTSINLIFLLVFLYCFFNLKYFEYDGLGATLSFTNRGGFLSEYWNYKNKKAEFPKQKLDDFKIKNYFFIKILELQICSKSTKRRRAIQFNISFLSKKKIGYLQNELHRILENKTFEAN</sequence>
<dbReference type="RefSeq" id="WP_379044301.1">
    <property type="nucleotide sequence ID" value="NZ_JBHULZ010000023.1"/>
</dbReference>
<name>A0ABW5SBM4_9FLAO</name>
<keyword evidence="1" id="KW-0812">Transmembrane</keyword>
<keyword evidence="1" id="KW-0472">Membrane</keyword>
<keyword evidence="1" id="KW-1133">Transmembrane helix</keyword>
<gene>
    <name evidence="2" type="ORF">ACFSQ0_03705</name>
</gene>
<evidence type="ECO:0000313" key="3">
    <source>
        <dbReference type="Proteomes" id="UP001597357"/>
    </source>
</evidence>
<accession>A0ABW5SBM4</accession>
<feature type="transmembrane region" description="Helical" evidence="1">
    <location>
        <begin position="12"/>
        <end position="32"/>
    </location>
</feature>
<proteinExistence type="predicted"/>
<evidence type="ECO:0000313" key="2">
    <source>
        <dbReference type="EMBL" id="MFD2697086.1"/>
    </source>
</evidence>
<organism evidence="2 3">
    <name type="scientific">Mesonia sediminis</name>
    <dbReference type="NCBI Taxonomy" id="1703946"/>
    <lineage>
        <taxon>Bacteria</taxon>
        <taxon>Pseudomonadati</taxon>
        <taxon>Bacteroidota</taxon>
        <taxon>Flavobacteriia</taxon>
        <taxon>Flavobacteriales</taxon>
        <taxon>Flavobacteriaceae</taxon>
        <taxon>Mesonia</taxon>
    </lineage>
</organism>
<keyword evidence="3" id="KW-1185">Reference proteome</keyword>
<reference evidence="3" key="1">
    <citation type="journal article" date="2019" name="Int. J. Syst. Evol. Microbiol.">
        <title>The Global Catalogue of Microorganisms (GCM) 10K type strain sequencing project: providing services to taxonomists for standard genome sequencing and annotation.</title>
        <authorList>
            <consortium name="The Broad Institute Genomics Platform"/>
            <consortium name="The Broad Institute Genome Sequencing Center for Infectious Disease"/>
            <person name="Wu L."/>
            <person name="Ma J."/>
        </authorList>
    </citation>
    <scope>NUCLEOTIDE SEQUENCE [LARGE SCALE GENOMIC DNA]</scope>
    <source>
        <strain evidence="3">KCTC 42255</strain>
    </source>
</reference>